<proteinExistence type="predicted"/>
<accession>A0AAV7PKH1</accession>
<evidence type="ECO:0000256" key="1">
    <source>
        <dbReference type="SAM" id="MobiDB-lite"/>
    </source>
</evidence>
<dbReference type="AlphaFoldDB" id="A0AAV7PKH1"/>
<organism evidence="2 3">
    <name type="scientific">Pleurodeles waltl</name>
    <name type="common">Iberian ribbed newt</name>
    <dbReference type="NCBI Taxonomy" id="8319"/>
    <lineage>
        <taxon>Eukaryota</taxon>
        <taxon>Metazoa</taxon>
        <taxon>Chordata</taxon>
        <taxon>Craniata</taxon>
        <taxon>Vertebrata</taxon>
        <taxon>Euteleostomi</taxon>
        <taxon>Amphibia</taxon>
        <taxon>Batrachia</taxon>
        <taxon>Caudata</taxon>
        <taxon>Salamandroidea</taxon>
        <taxon>Salamandridae</taxon>
        <taxon>Pleurodelinae</taxon>
        <taxon>Pleurodeles</taxon>
    </lineage>
</organism>
<reference evidence="2" key="1">
    <citation type="journal article" date="2022" name="bioRxiv">
        <title>Sequencing and chromosome-scale assembly of the giantPleurodeles waltlgenome.</title>
        <authorList>
            <person name="Brown T."/>
            <person name="Elewa A."/>
            <person name="Iarovenko S."/>
            <person name="Subramanian E."/>
            <person name="Araus A.J."/>
            <person name="Petzold A."/>
            <person name="Susuki M."/>
            <person name="Suzuki K.-i.T."/>
            <person name="Hayashi T."/>
            <person name="Toyoda A."/>
            <person name="Oliveira C."/>
            <person name="Osipova E."/>
            <person name="Leigh N.D."/>
            <person name="Simon A."/>
            <person name="Yun M.H."/>
        </authorList>
    </citation>
    <scope>NUCLEOTIDE SEQUENCE</scope>
    <source>
        <strain evidence="2">20211129_DDA</strain>
        <tissue evidence="2">Liver</tissue>
    </source>
</reference>
<sequence length="84" mass="9464">MSLWGRKKSEAESGRKHGAEARSIPGWLATDPFSDVAGLLNPWAAQVGDWARCRFQTWQPWLKAQQRGCQSPSVYSSWHPTGKH</sequence>
<feature type="compositionally biased region" description="Basic and acidic residues" evidence="1">
    <location>
        <begin position="7"/>
        <end position="20"/>
    </location>
</feature>
<protein>
    <submittedName>
        <fullName evidence="2">Uncharacterized protein</fullName>
    </submittedName>
</protein>
<dbReference type="EMBL" id="JANPWB010000011">
    <property type="protein sequence ID" value="KAJ1128768.1"/>
    <property type="molecule type" value="Genomic_DNA"/>
</dbReference>
<keyword evidence="3" id="KW-1185">Reference proteome</keyword>
<name>A0AAV7PKH1_PLEWA</name>
<evidence type="ECO:0000313" key="2">
    <source>
        <dbReference type="EMBL" id="KAJ1128768.1"/>
    </source>
</evidence>
<comment type="caution">
    <text evidence="2">The sequence shown here is derived from an EMBL/GenBank/DDBJ whole genome shotgun (WGS) entry which is preliminary data.</text>
</comment>
<gene>
    <name evidence="2" type="ORF">NDU88_007143</name>
</gene>
<feature type="region of interest" description="Disordered" evidence="1">
    <location>
        <begin position="1"/>
        <end position="21"/>
    </location>
</feature>
<evidence type="ECO:0000313" key="3">
    <source>
        <dbReference type="Proteomes" id="UP001066276"/>
    </source>
</evidence>
<dbReference type="Proteomes" id="UP001066276">
    <property type="component" value="Chromosome 7"/>
</dbReference>